<gene>
    <name evidence="2" type="ORF">CXG81DRAFT_24302</name>
</gene>
<keyword evidence="3" id="KW-1185">Reference proteome</keyword>
<proteinExistence type="predicted"/>
<sequence>MAPRLVSSRRALSVWNARSTLPQLDEALLACLERLATATALHEATTTNTAYSVMLPPHYAPEAYADLHRTFTAAWSRTRFALAQTAGGVPPRPVFIGAVGLQAHLEVSALTEADGAAVWTAFGLPAAESGPSRAISVGRLPSVEARHITSLHTSMPNYAPEGFSDVSLSTRPPLRPLANAIAAAAAAAGGPSSSRVVSAASPPSDPVGRLLVMGDKAVVDNVCDAVSAHHPGYVVSGLVAEPTPFVTGHQTTLYSSAVAQPIHIGSVGLVAHTTRPDAIRPDTYYAPSLVPIGEPMAITACQGNIITEIASSNATQQLLARLPPDVMYGETAQLYVKLDDQMVYALNGGDVSKGTLAIDTERLLTAGMTIQILMRPHDPDDHTARSPAPSQRGLILQCVTEESLMDELSTPVRTKVEGPYASVTWKSSKGFIYTKRDATSSAAAPPEADAPQRSQAPRNGSAASGILTSTVTGSSLHTGC</sequence>
<evidence type="ECO:0000313" key="2">
    <source>
        <dbReference type="EMBL" id="RKP03097.1"/>
    </source>
</evidence>
<protein>
    <recommendedName>
        <fullName evidence="4">FIST domain-containing protein</fullName>
    </recommendedName>
</protein>
<name>A0A4P9XCC3_9FUNG</name>
<organism evidence="2 3">
    <name type="scientific">Caulochytrium protostelioides</name>
    <dbReference type="NCBI Taxonomy" id="1555241"/>
    <lineage>
        <taxon>Eukaryota</taxon>
        <taxon>Fungi</taxon>
        <taxon>Fungi incertae sedis</taxon>
        <taxon>Chytridiomycota</taxon>
        <taxon>Chytridiomycota incertae sedis</taxon>
        <taxon>Chytridiomycetes</taxon>
        <taxon>Caulochytriales</taxon>
        <taxon>Caulochytriaceae</taxon>
        <taxon>Caulochytrium</taxon>
    </lineage>
</organism>
<dbReference type="EMBL" id="ML014129">
    <property type="protein sequence ID" value="RKP03097.1"/>
    <property type="molecule type" value="Genomic_DNA"/>
</dbReference>
<feature type="compositionally biased region" description="Low complexity" evidence="1">
    <location>
        <begin position="439"/>
        <end position="451"/>
    </location>
</feature>
<reference evidence="3" key="1">
    <citation type="journal article" date="2018" name="Nat. Microbiol.">
        <title>Leveraging single-cell genomics to expand the fungal tree of life.</title>
        <authorList>
            <person name="Ahrendt S.R."/>
            <person name="Quandt C.A."/>
            <person name="Ciobanu D."/>
            <person name="Clum A."/>
            <person name="Salamov A."/>
            <person name="Andreopoulos B."/>
            <person name="Cheng J.F."/>
            <person name="Woyke T."/>
            <person name="Pelin A."/>
            <person name="Henrissat B."/>
            <person name="Reynolds N.K."/>
            <person name="Benny G.L."/>
            <person name="Smith M.E."/>
            <person name="James T.Y."/>
            <person name="Grigoriev I.V."/>
        </authorList>
    </citation>
    <scope>NUCLEOTIDE SEQUENCE [LARGE SCALE GENOMIC DNA]</scope>
    <source>
        <strain evidence="3">ATCC 52028</strain>
    </source>
</reference>
<feature type="region of interest" description="Disordered" evidence="1">
    <location>
        <begin position="437"/>
        <end position="480"/>
    </location>
</feature>
<dbReference type="AlphaFoldDB" id="A0A4P9XCC3"/>
<dbReference type="OrthoDB" id="10251508at2759"/>
<evidence type="ECO:0000313" key="3">
    <source>
        <dbReference type="Proteomes" id="UP000274922"/>
    </source>
</evidence>
<evidence type="ECO:0008006" key="4">
    <source>
        <dbReference type="Google" id="ProtNLM"/>
    </source>
</evidence>
<accession>A0A4P9XCC3</accession>
<feature type="compositionally biased region" description="Polar residues" evidence="1">
    <location>
        <begin position="452"/>
        <end position="480"/>
    </location>
</feature>
<dbReference type="Proteomes" id="UP000274922">
    <property type="component" value="Unassembled WGS sequence"/>
</dbReference>
<evidence type="ECO:0000256" key="1">
    <source>
        <dbReference type="SAM" id="MobiDB-lite"/>
    </source>
</evidence>